<dbReference type="InterPro" id="IPR009061">
    <property type="entry name" value="DNA-bd_dom_put_sf"/>
</dbReference>
<dbReference type="PROSITE" id="PS50937">
    <property type="entry name" value="HTH_MERR_2"/>
    <property type="match status" value="1"/>
</dbReference>
<dbReference type="SUPFAM" id="SSF46955">
    <property type="entry name" value="Putative DNA-binding domain"/>
    <property type="match status" value="1"/>
</dbReference>
<dbReference type="Gene3D" id="1.10.1660.10">
    <property type="match status" value="1"/>
</dbReference>
<accession>A0A7C5EPT0</accession>
<evidence type="ECO:0000256" key="2">
    <source>
        <dbReference type="SAM" id="MobiDB-lite"/>
    </source>
</evidence>
<dbReference type="Pfam" id="PF13411">
    <property type="entry name" value="MerR_1"/>
    <property type="match status" value="1"/>
</dbReference>
<dbReference type="InterPro" id="IPR000551">
    <property type="entry name" value="MerR-type_HTH_dom"/>
</dbReference>
<feature type="domain" description="HTH merR-type" evidence="3">
    <location>
        <begin position="11"/>
        <end position="83"/>
    </location>
</feature>
<reference evidence="4" key="1">
    <citation type="journal article" date="2020" name="mSystems">
        <title>Genome- and Community-Level Interaction Insights into Carbon Utilization and Element Cycling Functions of Hydrothermarchaeota in Hydrothermal Sediment.</title>
        <authorList>
            <person name="Zhou Z."/>
            <person name="Liu Y."/>
            <person name="Xu W."/>
            <person name="Pan J."/>
            <person name="Luo Z.H."/>
            <person name="Li M."/>
        </authorList>
    </citation>
    <scope>NUCLEOTIDE SEQUENCE [LARGE SCALE GENOMIC DNA]</scope>
    <source>
        <strain evidence="4">SpSt-853</strain>
    </source>
</reference>
<keyword evidence="1" id="KW-0238">DNA-binding</keyword>
<dbReference type="GO" id="GO:0003700">
    <property type="term" value="F:DNA-binding transcription factor activity"/>
    <property type="evidence" value="ECO:0007669"/>
    <property type="project" value="InterPro"/>
</dbReference>
<dbReference type="PANTHER" id="PTHR30204:SF15">
    <property type="entry name" value="BLL5018 PROTEIN"/>
    <property type="match status" value="1"/>
</dbReference>
<feature type="region of interest" description="Disordered" evidence="2">
    <location>
        <begin position="86"/>
        <end position="122"/>
    </location>
</feature>
<dbReference type="GO" id="GO:0003677">
    <property type="term" value="F:DNA binding"/>
    <property type="evidence" value="ECO:0007669"/>
    <property type="project" value="UniProtKB-KW"/>
</dbReference>
<evidence type="ECO:0000256" key="1">
    <source>
        <dbReference type="ARBA" id="ARBA00023125"/>
    </source>
</evidence>
<gene>
    <name evidence="4" type="ORF">ENW48_01835</name>
</gene>
<dbReference type="SMART" id="SM00422">
    <property type="entry name" value="HTH_MERR"/>
    <property type="match status" value="1"/>
</dbReference>
<proteinExistence type="predicted"/>
<dbReference type="EMBL" id="DTKJ01000015">
    <property type="protein sequence ID" value="HGZ10943.1"/>
    <property type="molecule type" value="Genomic_DNA"/>
</dbReference>
<comment type="caution">
    <text evidence="4">The sequence shown here is derived from an EMBL/GenBank/DDBJ whole genome shotgun (WGS) entry which is preliminary data.</text>
</comment>
<dbReference type="InterPro" id="IPR047057">
    <property type="entry name" value="MerR_fam"/>
</dbReference>
<organism evidence="4">
    <name type="scientific">Desulfobacca acetoxidans</name>
    <dbReference type="NCBI Taxonomy" id="60893"/>
    <lineage>
        <taxon>Bacteria</taxon>
        <taxon>Pseudomonadati</taxon>
        <taxon>Thermodesulfobacteriota</taxon>
        <taxon>Desulfobaccia</taxon>
        <taxon>Desulfobaccales</taxon>
        <taxon>Desulfobaccaceae</taxon>
        <taxon>Desulfobacca</taxon>
    </lineage>
</organism>
<sequence>MTKDKGPQNLMLTIDQVSQLTGVRKSTLRYWEKSFEEFLKPARTQSNRREYTMEDLDLVKTIKRLLEEEHLTSEGVRLRLLKLYPHHGQSKGGGQEVKQEHPPSQGGTYRRKSKWKDRNPSQ</sequence>
<dbReference type="PANTHER" id="PTHR30204">
    <property type="entry name" value="REDOX-CYCLING DRUG-SENSING TRANSCRIPTIONAL ACTIVATOR SOXR"/>
    <property type="match status" value="1"/>
</dbReference>
<evidence type="ECO:0000259" key="3">
    <source>
        <dbReference type="PROSITE" id="PS50937"/>
    </source>
</evidence>
<protein>
    <submittedName>
        <fullName evidence="4">MerR family transcriptional regulator</fullName>
    </submittedName>
</protein>
<evidence type="ECO:0000313" key="4">
    <source>
        <dbReference type="EMBL" id="HGZ10943.1"/>
    </source>
</evidence>
<dbReference type="AlphaFoldDB" id="A0A7C5EPT0"/>
<name>A0A7C5EPT0_9BACT</name>